<feature type="compositionally biased region" description="Low complexity" evidence="1">
    <location>
        <begin position="70"/>
        <end position="84"/>
    </location>
</feature>
<name>A0A183A851_9TREM</name>
<dbReference type="AlphaFoldDB" id="A0A183A851"/>
<feature type="region of interest" description="Disordered" evidence="1">
    <location>
        <begin position="376"/>
        <end position="400"/>
    </location>
</feature>
<dbReference type="OrthoDB" id="6261336at2759"/>
<accession>A0A183A851</accession>
<evidence type="ECO:0000313" key="3">
    <source>
        <dbReference type="Proteomes" id="UP000272942"/>
    </source>
</evidence>
<protein>
    <submittedName>
        <fullName evidence="4">DH domain-containing protein</fullName>
    </submittedName>
</protein>
<feature type="region of interest" description="Disordered" evidence="1">
    <location>
        <begin position="1"/>
        <end position="50"/>
    </location>
</feature>
<feature type="compositionally biased region" description="Basic and acidic residues" evidence="1">
    <location>
        <begin position="170"/>
        <end position="186"/>
    </location>
</feature>
<feature type="region of interest" description="Disordered" evidence="1">
    <location>
        <begin position="522"/>
        <end position="611"/>
    </location>
</feature>
<keyword evidence="3" id="KW-1185">Reference proteome</keyword>
<feature type="compositionally biased region" description="Polar residues" evidence="1">
    <location>
        <begin position="37"/>
        <end position="48"/>
    </location>
</feature>
<feature type="compositionally biased region" description="Low complexity" evidence="1">
    <location>
        <begin position="474"/>
        <end position="493"/>
    </location>
</feature>
<dbReference type="WBParaSite" id="ECPE_0000313901-mRNA-1">
    <property type="protein sequence ID" value="ECPE_0000313901-mRNA-1"/>
    <property type="gene ID" value="ECPE_0000313901"/>
</dbReference>
<reference evidence="2 3" key="2">
    <citation type="submission" date="2018-11" db="EMBL/GenBank/DDBJ databases">
        <authorList>
            <consortium name="Pathogen Informatics"/>
        </authorList>
    </citation>
    <scope>NUCLEOTIDE SEQUENCE [LARGE SCALE GENOMIC DNA]</scope>
    <source>
        <strain evidence="2 3">Egypt</strain>
    </source>
</reference>
<feature type="compositionally biased region" description="Low complexity" evidence="1">
    <location>
        <begin position="159"/>
        <end position="169"/>
    </location>
</feature>
<dbReference type="Proteomes" id="UP000272942">
    <property type="component" value="Unassembled WGS sequence"/>
</dbReference>
<feature type="compositionally biased region" description="Polar residues" evidence="1">
    <location>
        <begin position="1"/>
        <end position="13"/>
    </location>
</feature>
<sequence length="611" mass="66916">MSNSQARSTSLELKTSPKIEHRRTNSDTECFPFPDPNTGTRLSSQTGPADSIASIKVRSSTLQPTGFRRGGSVSPSVRVGPSPRTAVPPQYGKYLSSSNSAARVLVSPPHLLQPNLIATDSRKPTKPFTSAFESHLSAVGPGTGDNTTDSPSVHHHKTSSSLSLSGSLSSDKEESANTDRLVRRDSTTPFSPSMQTLVSGTRSNSFDSFNTKVHIFDNNNRLTSPLTPPTYDNAMERETRTGTGQLLFRRNMNDSVATNRRSMDDGTKYQCKVFDPRRNTLGATTVPFSILDSRSIGLESSKPIASYTRSTTTPIFTSIPKPYVTSQDQPTSWTTIIRREELKQPLDVKVDDSGGCKSDRDQQVVHKLDIATQTESSVLSPLSSETDHGSVVKPTDSDTEVEKATLNGWNANREIVHAQTDEDSVTEHTQTRLTLHDVYNRLVNLTPTKQVAVYIVHCKKSDVIGVPSNRTESESLQSHRLSLSRPLRSSLGSPTYGSTTTEPPRCRSVHFSSDVLVAHTGNGPEPLMLSSAPLKEPAPCEGDEDRGRPKPPTKSFILGPRRFVPTGRVPTESNFQELQISINQNQPQPRLPRPTPFRRNLVPRGASEPNL</sequence>
<organism evidence="4">
    <name type="scientific">Echinostoma caproni</name>
    <dbReference type="NCBI Taxonomy" id="27848"/>
    <lineage>
        <taxon>Eukaryota</taxon>
        <taxon>Metazoa</taxon>
        <taxon>Spiralia</taxon>
        <taxon>Lophotrochozoa</taxon>
        <taxon>Platyhelminthes</taxon>
        <taxon>Trematoda</taxon>
        <taxon>Digenea</taxon>
        <taxon>Plagiorchiida</taxon>
        <taxon>Echinostomata</taxon>
        <taxon>Echinostomatoidea</taxon>
        <taxon>Echinostomatidae</taxon>
        <taxon>Echinostoma</taxon>
    </lineage>
</organism>
<feature type="region of interest" description="Disordered" evidence="1">
    <location>
        <begin position="135"/>
        <end position="203"/>
    </location>
</feature>
<reference evidence="4" key="1">
    <citation type="submission" date="2016-06" db="UniProtKB">
        <authorList>
            <consortium name="WormBaseParasite"/>
        </authorList>
    </citation>
    <scope>IDENTIFICATION</scope>
</reference>
<feature type="compositionally biased region" description="Basic and acidic residues" evidence="1">
    <location>
        <begin position="15"/>
        <end position="26"/>
    </location>
</feature>
<gene>
    <name evidence="2" type="ORF">ECPE_LOCUS3136</name>
</gene>
<feature type="region of interest" description="Disordered" evidence="1">
    <location>
        <begin position="469"/>
        <end position="507"/>
    </location>
</feature>
<dbReference type="EMBL" id="UZAN01040125">
    <property type="protein sequence ID" value="VDP68522.1"/>
    <property type="molecule type" value="Genomic_DNA"/>
</dbReference>
<feature type="compositionally biased region" description="Polar residues" evidence="1">
    <location>
        <begin position="571"/>
        <end position="582"/>
    </location>
</feature>
<evidence type="ECO:0000256" key="1">
    <source>
        <dbReference type="SAM" id="MobiDB-lite"/>
    </source>
</evidence>
<proteinExistence type="predicted"/>
<feature type="compositionally biased region" description="Polar residues" evidence="1">
    <location>
        <begin position="187"/>
        <end position="203"/>
    </location>
</feature>
<evidence type="ECO:0000313" key="4">
    <source>
        <dbReference type="WBParaSite" id="ECPE_0000313901-mRNA-1"/>
    </source>
</evidence>
<feature type="region of interest" description="Disordered" evidence="1">
    <location>
        <begin position="63"/>
        <end position="89"/>
    </location>
</feature>
<evidence type="ECO:0000313" key="2">
    <source>
        <dbReference type="EMBL" id="VDP68522.1"/>
    </source>
</evidence>